<gene>
    <name evidence="2" type="ORF">CERZMDRAFT_101024</name>
</gene>
<feature type="region of interest" description="Disordered" evidence="1">
    <location>
        <begin position="81"/>
        <end position="106"/>
    </location>
</feature>
<accession>A0A6A6F667</accession>
<dbReference type="Proteomes" id="UP000799539">
    <property type="component" value="Unassembled WGS sequence"/>
</dbReference>
<evidence type="ECO:0000256" key="1">
    <source>
        <dbReference type="SAM" id="MobiDB-lite"/>
    </source>
</evidence>
<keyword evidence="3" id="KW-1185">Reference proteome</keyword>
<dbReference type="EMBL" id="ML992691">
    <property type="protein sequence ID" value="KAF2208814.1"/>
    <property type="molecule type" value="Genomic_DNA"/>
</dbReference>
<sequence>MQPRSLFAAQQRPQGLEFGSAKSSSACFGILSPENDRADAECDRHVAAIAQQDIHARSSSSDAMGFYVVDQEIVGQDLAMAREESGEDSPALRAYDSHNYLPTTCS</sequence>
<evidence type="ECO:0000313" key="2">
    <source>
        <dbReference type="EMBL" id="KAF2208814.1"/>
    </source>
</evidence>
<proteinExistence type="predicted"/>
<reference evidence="2" key="1">
    <citation type="journal article" date="2020" name="Stud. Mycol.">
        <title>101 Dothideomycetes genomes: a test case for predicting lifestyles and emergence of pathogens.</title>
        <authorList>
            <person name="Haridas S."/>
            <person name="Albert R."/>
            <person name="Binder M."/>
            <person name="Bloem J."/>
            <person name="Labutti K."/>
            <person name="Salamov A."/>
            <person name="Andreopoulos B."/>
            <person name="Baker S."/>
            <person name="Barry K."/>
            <person name="Bills G."/>
            <person name="Bluhm B."/>
            <person name="Cannon C."/>
            <person name="Castanera R."/>
            <person name="Culley D."/>
            <person name="Daum C."/>
            <person name="Ezra D."/>
            <person name="Gonzalez J."/>
            <person name="Henrissat B."/>
            <person name="Kuo A."/>
            <person name="Liang C."/>
            <person name="Lipzen A."/>
            <person name="Lutzoni F."/>
            <person name="Magnuson J."/>
            <person name="Mondo S."/>
            <person name="Nolan M."/>
            <person name="Ohm R."/>
            <person name="Pangilinan J."/>
            <person name="Park H.-J."/>
            <person name="Ramirez L."/>
            <person name="Alfaro M."/>
            <person name="Sun H."/>
            <person name="Tritt A."/>
            <person name="Yoshinaga Y."/>
            <person name="Zwiers L.-H."/>
            <person name="Turgeon B."/>
            <person name="Goodwin S."/>
            <person name="Spatafora J."/>
            <person name="Crous P."/>
            <person name="Grigoriev I."/>
        </authorList>
    </citation>
    <scope>NUCLEOTIDE SEQUENCE</scope>
    <source>
        <strain evidence="2">SCOH1-5</strain>
    </source>
</reference>
<organism evidence="2 3">
    <name type="scientific">Cercospora zeae-maydis SCOH1-5</name>
    <dbReference type="NCBI Taxonomy" id="717836"/>
    <lineage>
        <taxon>Eukaryota</taxon>
        <taxon>Fungi</taxon>
        <taxon>Dikarya</taxon>
        <taxon>Ascomycota</taxon>
        <taxon>Pezizomycotina</taxon>
        <taxon>Dothideomycetes</taxon>
        <taxon>Dothideomycetidae</taxon>
        <taxon>Mycosphaerellales</taxon>
        <taxon>Mycosphaerellaceae</taxon>
        <taxon>Cercospora</taxon>
    </lineage>
</organism>
<dbReference type="AlphaFoldDB" id="A0A6A6F667"/>
<protein>
    <submittedName>
        <fullName evidence="2">Uncharacterized protein</fullName>
    </submittedName>
</protein>
<name>A0A6A6F667_9PEZI</name>
<evidence type="ECO:0000313" key="3">
    <source>
        <dbReference type="Proteomes" id="UP000799539"/>
    </source>
</evidence>